<proteinExistence type="inferred from homology"/>
<dbReference type="CDD" id="cd05233">
    <property type="entry name" value="SDR_c"/>
    <property type="match status" value="1"/>
</dbReference>
<name>A0AAE3A200_9FIRM</name>
<gene>
    <name evidence="6" type="ORF">LKD75_03460</name>
</gene>
<dbReference type="SUPFAM" id="SSF51735">
    <property type="entry name" value="NAD(P)-binding Rossmann-fold domains"/>
    <property type="match status" value="1"/>
</dbReference>
<dbReference type="Proteomes" id="UP001197795">
    <property type="component" value="Unassembled WGS sequence"/>
</dbReference>
<dbReference type="PROSITE" id="PS00061">
    <property type="entry name" value="ADH_SHORT"/>
    <property type="match status" value="1"/>
</dbReference>
<accession>A0AAE3A200</accession>
<dbReference type="EMBL" id="JAJEPV010000006">
    <property type="protein sequence ID" value="MCC2118660.1"/>
    <property type="molecule type" value="Genomic_DNA"/>
</dbReference>
<dbReference type="NCBIfam" id="NF047420">
    <property type="entry name" value="EF_P_mod_YmfI"/>
    <property type="match status" value="1"/>
</dbReference>
<dbReference type="InterPro" id="IPR050259">
    <property type="entry name" value="SDR"/>
</dbReference>
<dbReference type="InterPro" id="IPR002347">
    <property type="entry name" value="SDR_fam"/>
</dbReference>
<evidence type="ECO:0000256" key="1">
    <source>
        <dbReference type="ARBA" id="ARBA00006484"/>
    </source>
</evidence>
<evidence type="ECO:0000313" key="7">
    <source>
        <dbReference type="Proteomes" id="UP001197795"/>
    </source>
</evidence>
<dbReference type="PANTHER" id="PTHR42879:SF2">
    <property type="entry name" value="3-OXOACYL-[ACYL-CARRIER-PROTEIN] REDUCTASE FABG"/>
    <property type="match status" value="1"/>
</dbReference>
<dbReference type="InterPro" id="IPR020904">
    <property type="entry name" value="Sc_DH/Rdtase_CS"/>
</dbReference>
<dbReference type="SMART" id="SM00822">
    <property type="entry name" value="PKS_KR"/>
    <property type="match status" value="1"/>
</dbReference>
<reference evidence="6 7" key="1">
    <citation type="submission" date="2021-10" db="EMBL/GenBank/DDBJ databases">
        <title>Anaerobic single-cell dispensing facilitates the cultivation of human gut bacteria.</title>
        <authorList>
            <person name="Afrizal A."/>
        </authorList>
    </citation>
    <scope>NUCLEOTIDE SEQUENCE [LARGE SCALE GENOMIC DNA]</scope>
    <source>
        <strain evidence="6 7">CLA-AA-H273</strain>
    </source>
</reference>
<dbReference type="InterPro" id="IPR057326">
    <property type="entry name" value="KR_dom"/>
</dbReference>
<evidence type="ECO:0000256" key="2">
    <source>
        <dbReference type="ARBA" id="ARBA00023002"/>
    </source>
</evidence>
<keyword evidence="3" id="KW-0443">Lipid metabolism</keyword>
<dbReference type="Gene3D" id="3.40.50.720">
    <property type="entry name" value="NAD(P)-binding Rossmann-like Domain"/>
    <property type="match status" value="1"/>
</dbReference>
<comment type="similarity">
    <text evidence="1 4">Belongs to the short-chain dehydrogenases/reductases (SDR) family.</text>
</comment>
<feature type="domain" description="Ketoreductase" evidence="5">
    <location>
        <begin position="8"/>
        <end position="190"/>
    </location>
</feature>
<dbReference type="FunFam" id="3.40.50.720:FF:000173">
    <property type="entry name" value="3-oxoacyl-[acyl-carrier protein] reductase"/>
    <property type="match status" value="1"/>
</dbReference>
<evidence type="ECO:0000256" key="3">
    <source>
        <dbReference type="ARBA" id="ARBA00023221"/>
    </source>
</evidence>
<evidence type="ECO:0000259" key="5">
    <source>
        <dbReference type="SMART" id="SM00822"/>
    </source>
</evidence>
<dbReference type="GO" id="GO:0008202">
    <property type="term" value="P:steroid metabolic process"/>
    <property type="evidence" value="ECO:0007669"/>
    <property type="project" value="UniProtKB-KW"/>
</dbReference>
<dbReference type="RefSeq" id="WP_227732513.1">
    <property type="nucleotide sequence ID" value="NZ_JAJEPV010000006.1"/>
</dbReference>
<dbReference type="PRINTS" id="PR00080">
    <property type="entry name" value="SDRFAMILY"/>
</dbReference>
<evidence type="ECO:0000256" key="4">
    <source>
        <dbReference type="RuleBase" id="RU000363"/>
    </source>
</evidence>
<keyword evidence="7" id="KW-1185">Reference proteome</keyword>
<dbReference type="PANTHER" id="PTHR42879">
    <property type="entry name" value="3-OXOACYL-(ACYL-CARRIER-PROTEIN) REDUCTASE"/>
    <property type="match status" value="1"/>
</dbReference>
<sequence>MNTRKNAPLALVTGASRGIGKAIAEALAEAGYHLILTCSHTLPDLQEVAACLEEKYGITCTAMAADASEPAAIEKVFASLDHLDVLVNNAGISYIGLLTDMSVEEWQHVLNTNLSSCFYTSRLAVPLMLLKHSGRIINISSVWGNVGASMEVAYSASKGGVNSFTKALAKELAPSNIQVNAISCGVIDTAMNHCFSPEEMNALREEIPADRLGQPEEVAKLVLQLIQAPTYLTGQILTLDGGWQ</sequence>
<organism evidence="6 7">
    <name type="scientific">Waltera acetigignens</name>
    <dbReference type="NCBI Taxonomy" id="2981769"/>
    <lineage>
        <taxon>Bacteria</taxon>
        <taxon>Bacillati</taxon>
        <taxon>Bacillota</taxon>
        <taxon>Clostridia</taxon>
        <taxon>Lachnospirales</taxon>
        <taxon>Lachnospiraceae</taxon>
        <taxon>Waltera</taxon>
    </lineage>
</organism>
<dbReference type="AlphaFoldDB" id="A0AAE3A200"/>
<dbReference type="GO" id="GO:0032787">
    <property type="term" value="P:monocarboxylic acid metabolic process"/>
    <property type="evidence" value="ECO:0007669"/>
    <property type="project" value="UniProtKB-ARBA"/>
</dbReference>
<comment type="caution">
    <text evidence="6">The sequence shown here is derived from an EMBL/GenBank/DDBJ whole genome shotgun (WGS) entry which is preliminary data.</text>
</comment>
<keyword evidence="3" id="KW-0753">Steroid metabolism</keyword>
<dbReference type="PRINTS" id="PR00081">
    <property type="entry name" value="GDHRDH"/>
</dbReference>
<dbReference type="InterPro" id="IPR036291">
    <property type="entry name" value="NAD(P)-bd_dom_sf"/>
</dbReference>
<protein>
    <submittedName>
        <fullName evidence="6">SDR family oxidoreductase</fullName>
    </submittedName>
</protein>
<dbReference type="Pfam" id="PF00106">
    <property type="entry name" value="adh_short"/>
    <property type="match status" value="1"/>
</dbReference>
<keyword evidence="2" id="KW-0560">Oxidoreductase</keyword>
<evidence type="ECO:0000313" key="6">
    <source>
        <dbReference type="EMBL" id="MCC2118660.1"/>
    </source>
</evidence>
<dbReference type="GO" id="GO:0016491">
    <property type="term" value="F:oxidoreductase activity"/>
    <property type="evidence" value="ECO:0007669"/>
    <property type="project" value="UniProtKB-KW"/>
</dbReference>